<keyword evidence="2" id="KW-0255">Endonuclease</keyword>
<dbReference type="GO" id="GO:0004519">
    <property type="term" value="F:endonuclease activity"/>
    <property type="evidence" value="ECO:0007669"/>
    <property type="project" value="UniProtKB-KW"/>
</dbReference>
<name>A0A1T0CTW1_9GAMM</name>
<dbReference type="Pfam" id="PF00565">
    <property type="entry name" value="SNase"/>
    <property type="match status" value="1"/>
</dbReference>
<dbReference type="STRING" id="470453.B0680_01765"/>
<dbReference type="SUPFAM" id="SSF50199">
    <property type="entry name" value="Staphylococcal nuclease"/>
    <property type="match status" value="1"/>
</dbReference>
<dbReference type="EMBL" id="MUYU01000006">
    <property type="protein sequence ID" value="OOS25786.1"/>
    <property type="molecule type" value="Genomic_DNA"/>
</dbReference>
<proteinExistence type="predicted"/>
<comment type="caution">
    <text evidence="5">The sequence shown here is derived from an EMBL/GenBank/DDBJ whole genome shotgun (WGS) entry which is preliminary data.</text>
</comment>
<keyword evidence="6" id="KW-1185">Reference proteome</keyword>
<dbReference type="InterPro" id="IPR002071">
    <property type="entry name" value="Thermonucl_AS"/>
</dbReference>
<dbReference type="GO" id="GO:0003676">
    <property type="term" value="F:nucleic acid binding"/>
    <property type="evidence" value="ECO:0007669"/>
    <property type="project" value="InterPro"/>
</dbReference>
<dbReference type="PANTHER" id="PTHR12302:SF3">
    <property type="entry name" value="SERINE_THREONINE-PROTEIN KINASE 31"/>
    <property type="match status" value="1"/>
</dbReference>
<evidence type="ECO:0000313" key="6">
    <source>
        <dbReference type="Proteomes" id="UP000189800"/>
    </source>
</evidence>
<feature type="domain" description="TNase-like" evidence="4">
    <location>
        <begin position="10"/>
        <end position="131"/>
    </location>
</feature>
<organism evidence="5 6">
    <name type="scientific">Moraxella pluranimalium</name>
    <dbReference type="NCBI Taxonomy" id="470453"/>
    <lineage>
        <taxon>Bacteria</taxon>
        <taxon>Pseudomonadati</taxon>
        <taxon>Pseudomonadota</taxon>
        <taxon>Gammaproteobacteria</taxon>
        <taxon>Moraxellales</taxon>
        <taxon>Moraxellaceae</taxon>
        <taxon>Moraxella</taxon>
    </lineage>
</organism>
<dbReference type="InterPro" id="IPR035437">
    <property type="entry name" value="SNase_OB-fold_sf"/>
</dbReference>
<protein>
    <recommendedName>
        <fullName evidence="4">TNase-like domain-containing protein</fullName>
    </recommendedName>
</protein>
<dbReference type="PROSITE" id="PS50830">
    <property type="entry name" value="TNASE_3"/>
    <property type="match status" value="1"/>
</dbReference>
<dbReference type="SMART" id="SM00318">
    <property type="entry name" value="SNc"/>
    <property type="match status" value="1"/>
</dbReference>
<gene>
    <name evidence="5" type="ORF">B0680_01765</name>
</gene>
<reference evidence="5 6" key="1">
    <citation type="submission" date="2017-02" db="EMBL/GenBank/DDBJ databases">
        <title>Draft genome sequence of Moraxella pluranimalium CCUG 54913T type strain.</title>
        <authorList>
            <person name="Salva-Serra F."/>
            <person name="Engstrom-Jakobsson H."/>
            <person name="Thorell K."/>
            <person name="Jaen-Luchoro D."/>
            <person name="Gonzales-Siles L."/>
            <person name="Karlsson R."/>
            <person name="Yazdan S."/>
            <person name="Boulund F."/>
            <person name="Johnning A."/>
            <person name="Engstrand L."/>
            <person name="Kristiansson E."/>
            <person name="Moore E."/>
        </authorList>
    </citation>
    <scope>NUCLEOTIDE SEQUENCE [LARGE SCALE GENOMIC DNA]</scope>
    <source>
        <strain evidence="5 6">CCUG 54913</strain>
    </source>
</reference>
<dbReference type="Gene3D" id="2.40.50.90">
    <property type="match status" value="1"/>
</dbReference>
<dbReference type="Proteomes" id="UP000189800">
    <property type="component" value="Unassembled WGS sequence"/>
</dbReference>
<dbReference type="PANTHER" id="PTHR12302">
    <property type="entry name" value="EBNA2 BINDING PROTEIN P100"/>
    <property type="match status" value="1"/>
</dbReference>
<keyword evidence="1" id="KW-0540">Nuclease</keyword>
<sequence>MQSNPSDDTNAITCRIVGISDGDTATCLDKQNQQLKIRFAQIDAPEKGQDFGQAAKKQLSELIFDKQVALAVHDKDRYGRTVAEVFVDGKNVNKLMVATGYAWAYRAYMTDSDYLLLETQAKSQGIGLWSAPNPIYPEDYRKAKKTN</sequence>
<evidence type="ECO:0000256" key="1">
    <source>
        <dbReference type="ARBA" id="ARBA00022722"/>
    </source>
</evidence>
<dbReference type="GO" id="GO:0016787">
    <property type="term" value="F:hydrolase activity"/>
    <property type="evidence" value="ECO:0007669"/>
    <property type="project" value="UniProtKB-KW"/>
</dbReference>
<dbReference type="PROSITE" id="PS01284">
    <property type="entry name" value="TNASE_2"/>
    <property type="match status" value="1"/>
</dbReference>
<evidence type="ECO:0000313" key="5">
    <source>
        <dbReference type="EMBL" id="OOS25786.1"/>
    </source>
</evidence>
<evidence type="ECO:0000256" key="2">
    <source>
        <dbReference type="ARBA" id="ARBA00022759"/>
    </source>
</evidence>
<evidence type="ECO:0000256" key="3">
    <source>
        <dbReference type="ARBA" id="ARBA00022801"/>
    </source>
</evidence>
<dbReference type="InterPro" id="IPR016071">
    <property type="entry name" value="Staphylococal_nuclease_OB-fold"/>
</dbReference>
<evidence type="ECO:0000259" key="4">
    <source>
        <dbReference type="PROSITE" id="PS50830"/>
    </source>
</evidence>
<keyword evidence="3" id="KW-0378">Hydrolase</keyword>
<accession>A0A1T0CTW1</accession>
<dbReference type="AlphaFoldDB" id="A0A1T0CTW1"/>